<accession>A0AAD0EE58</accession>
<evidence type="ECO:0000256" key="1">
    <source>
        <dbReference type="SAM" id="Phobius"/>
    </source>
</evidence>
<proteinExistence type="predicted"/>
<evidence type="ECO:0000313" key="3">
    <source>
        <dbReference type="Proteomes" id="UP000217545"/>
    </source>
</evidence>
<name>A0AAD0EE58_9RHOB</name>
<feature type="transmembrane region" description="Helical" evidence="1">
    <location>
        <begin position="6"/>
        <end position="33"/>
    </location>
</feature>
<evidence type="ECO:0000313" key="2">
    <source>
        <dbReference type="EMBL" id="ATF07175.1"/>
    </source>
</evidence>
<keyword evidence="1" id="KW-0472">Membrane</keyword>
<protein>
    <submittedName>
        <fullName evidence="2">Uncharacterized protein</fullName>
    </submittedName>
</protein>
<keyword evidence="1" id="KW-0812">Transmembrane</keyword>
<dbReference type="AlphaFoldDB" id="A0AAD0EE58"/>
<feature type="transmembrane region" description="Helical" evidence="1">
    <location>
        <begin position="76"/>
        <end position="107"/>
    </location>
</feature>
<feature type="transmembrane region" description="Helical" evidence="1">
    <location>
        <begin position="40"/>
        <end position="56"/>
    </location>
</feature>
<reference evidence="2 3" key="1">
    <citation type="journal article" date="2017" name="Front. Microbiol.">
        <title>Phaeobacter piscinae sp. nov., a species of the Roseobacter group and potential aquaculture probiont.</title>
        <authorList>
            <person name="Sonnenschein E.C."/>
            <person name="Phippen C.B.W."/>
            <person name="Nielsen K.F."/>
            <person name="Mateiu R.V."/>
            <person name="Melchiorsen J."/>
            <person name="Gram L."/>
            <person name="Overmann J."/>
            <person name="Freese H.M."/>
        </authorList>
    </citation>
    <scope>NUCLEOTIDE SEQUENCE [LARGE SCALE GENOMIC DNA]</scope>
    <source>
        <strain evidence="2 3">P63</strain>
    </source>
</reference>
<dbReference type="Proteomes" id="UP000217545">
    <property type="component" value="Chromosome"/>
</dbReference>
<gene>
    <name evidence="2" type="ORF">PhaeoP63_03126</name>
</gene>
<dbReference type="RefSeq" id="WP_024098482.1">
    <property type="nucleotide sequence ID" value="NZ_CP010588.1"/>
</dbReference>
<keyword evidence="1" id="KW-1133">Transmembrane helix</keyword>
<dbReference type="EMBL" id="CP010784">
    <property type="protein sequence ID" value="ATF07175.1"/>
    <property type="molecule type" value="Genomic_DNA"/>
</dbReference>
<organism evidence="2 3">
    <name type="scientific">Phaeobacter gallaeciensis</name>
    <dbReference type="NCBI Taxonomy" id="60890"/>
    <lineage>
        <taxon>Bacteria</taxon>
        <taxon>Pseudomonadati</taxon>
        <taxon>Pseudomonadota</taxon>
        <taxon>Alphaproteobacteria</taxon>
        <taxon>Rhodobacterales</taxon>
        <taxon>Roseobacteraceae</taxon>
        <taxon>Phaeobacter</taxon>
    </lineage>
</organism>
<dbReference type="GeneID" id="31847499"/>
<sequence>MLLWATYAIAIILAGLAAALAAGLVGLALVPLVRFAHRSALFLFVPIVGFAGYWVSRTTIYPIQQGFESGTIDGPSGIGAAALLFGAYAFVIAFCAASFFVCANLWIQSAAKTPNETN</sequence>